<reference evidence="6 7" key="1">
    <citation type="submission" date="2017-03" db="EMBL/GenBank/DDBJ databases">
        <authorList>
            <person name="Safronova V.I."/>
            <person name="Sazanova A.L."/>
            <person name="Chirak E.R."/>
        </authorList>
    </citation>
    <scope>NUCLEOTIDE SEQUENCE [LARGE SCALE GENOMIC DNA]</scope>
    <source>
        <strain evidence="6 7">Opo-243</strain>
    </source>
</reference>
<feature type="domain" description="Carbohydrate kinase FGGY C-terminal" evidence="5">
    <location>
        <begin position="281"/>
        <end position="489"/>
    </location>
</feature>
<dbReference type="GO" id="GO:0019321">
    <property type="term" value="P:pentose metabolic process"/>
    <property type="evidence" value="ECO:0007669"/>
    <property type="project" value="TreeGrafter"/>
</dbReference>
<dbReference type="NCBIfam" id="TIGR01315">
    <property type="entry name" value="5C_CHO_kinase"/>
    <property type="match status" value="1"/>
</dbReference>
<dbReference type="PANTHER" id="PTHR43435:SF4">
    <property type="entry name" value="FGGY CARBOHYDRATE KINASE DOMAIN-CONTAINING PROTEIN"/>
    <property type="match status" value="1"/>
</dbReference>
<dbReference type="OrthoDB" id="9805576at2"/>
<dbReference type="InterPro" id="IPR006003">
    <property type="entry name" value="FGGY_RbtK-like"/>
</dbReference>
<protein>
    <submittedName>
        <fullName evidence="6">Ribulokinase</fullName>
    </submittedName>
</protein>
<dbReference type="PANTHER" id="PTHR43435">
    <property type="entry name" value="RIBULOKINASE"/>
    <property type="match status" value="1"/>
</dbReference>
<dbReference type="InterPro" id="IPR018485">
    <property type="entry name" value="FGGY_C"/>
</dbReference>
<dbReference type="GO" id="GO:0005737">
    <property type="term" value="C:cytoplasm"/>
    <property type="evidence" value="ECO:0007669"/>
    <property type="project" value="TreeGrafter"/>
</dbReference>
<proteinExistence type="inferred from homology"/>
<dbReference type="SUPFAM" id="SSF53067">
    <property type="entry name" value="Actin-like ATPase domain"/>
    <property type="match status" value="2"/>
</dbReference>
<gene>
    <name evidence="6" type="ORF">B5V03_09765</name>
</gene>
<dbReference type="Proteomes" id="UP000290819">
    <property type="component" value="Unassembled WGS sequence"/>
</dbReference>
<dbReference type="GO" id="GO:0019150">
    <property type="term" value="F:D-ribulokinase activity"/>
    <property type="evidence" value="ECO:0007669"/>
    <property type="project" value="TreeGrafter"/>
</dbReference>
<dbReference type="Gene3D" id="3.30.420.40">
    <property type="match status" value="1"/>
</dbReference>
<evidence type="ECO:0000259" key="5">
    <source>
        <dbReference type="Pfam" id="PF02782"/>
    </source>
</evidence>
<evidence type="ECO:0000256" key="1">
    <source>
        <dbReference type="ARBA" id="ARBA00009156"/>
    </source>
</evidence>
<comment type="similarity">
    <text evidence="1">Belongs to the FGGY kinase family.</text>
</comment>
<dbReference type="InterPro" id="IPR018484">
    <property type="entry name" value="FGGY_N"/>
</dbReference>
<name>A0A4Q1VD64_9BRAD</name>
<comment type="caution">
    <text evidence="6">The sequence shown here is derived from an EMBL/GenBank/DDBJ whole genome shotgun (WGS) entry which is preliminary data.</text>
</comment>
<evidence type="ECO:0000313" key="7">
    <source>
        <dbReference type="Proteomes" id="UP000290819"/>
    </source>
</evidence>
<dbReference type="CDD" id="cd07782">
    <property type="entry name" value="ASKHA_NBD_FGGY_D-RBK"/>
    <property type="match status" value="1"/>
</dbReference>
<dbReference type="EMBL" id="MZXW01000015">
    <property type="protein sequence ID" value="RXT50125.1"/>
    <property type="molecule type" value="Genomic_DNA"/>
</dbReference>
<dbReference type="Gene3D" id="1.20.58.2240">
    <property type="match status" value="1"/>
</dbReference>
<keyword evidence="3 6" id="KW-0418">Kinase</keyword>
<accession>A0A4Q1VD64</accession>
<dbReference type="AlphaFoldDB" id="A0A4Q1VD64"/>
<organism evidence="6 7">
    <name type="scientific">Bradyrhizobium betae</name>
    <dbReference type="NCBI Taxonomy" id="244734"/>
    <lineage>
        <taxon>Bacteria</taxon>
        <taxon>Pseudomonadati</taxon>
        <taxon>Pseudomonadota</taxon>
        <taxon>Alphaproteobacteria</taxon>
        <taxon>Hyphomicrobiales</taxon>
        <taxon>Nitrobacteraceae</taxon>
        <taxon>Bradyrhizobium</taxon>
    </lineage>
</organism>
<dbReference type="Pfam" id="PF02782">
    <property type="entry name" value="FGGY_C"/>
    <property type="match status" value="1"/>
</dbReference>
<keyword evidence="7" id="KW-1185">Reference proteome</keyword>
<dbReference type="InterPro" id="IPR000577">
    <property type="entry name" value="Carb_kinase_FGGY"/>
</dbReference>
<dbReference type="RefSeq" id="WP_129269572.1">
    <property type="nucleotide sequence ID" value="NZ_MZXW01000015.1"/>
</dbReference>
<evidence type="ECO:0000256" key="3">
    <source>
        <dbReference type="ARBA" id="ARBA00022777"/>
    </source>
</evidence>
<dbReference type="FunFam" id="3.30.420.40:FF:000101">
    <property type="entry name" value="FGGY carbohydrate kinase domain-containing protein"/>
    <property type="match status" value="1"/>
</dbReference>
<dbReference type="PIRSF" id="PIRSF000538">
    <property type="entry name" value="GlpK"/>
    <property type="match status" value="1"/>
</dbReference>
<keyword evidence="2" id="KW-0808">Transferase</keyword>
<dbReference type="Pfam" id="PF00370">
    <property type="entry name" value="FGGY_N"/>
    <property type="match status" value="1"/>
</dbReference>
<sequence>MPRAYIGVDVGTTSTRAGVFDEAGTLLATAKHPIRIWHEAGDIVEQSSQDIWDACVKSVRAAMAEAAIAPDSVGGIGFDATCSLVVLDRQGEPITVSASGEAQRNVIVWMDHRATAEARLINETGDAVLRYVGGSISPEMEMPKLLWLKRHMRASFDAAGHFFDLADYLTWRATGSLQRSTCTVTCKWNYLAHDGGGWSAPFFKRIGLSDFVAEKYTRIGTEIVAPGTRLGEGLTRTAAAELGLSPGTPVGASLIDAHAGGIGAIGGRDGSGGATDVSDRLAYIMGTSACIMATTKEPCFVPGVWGPYYSGMVPDFWLNEGGQSAAGAAIDHLLKSHPGHTDASAAARSEGIDLIEYLERRIIARAGDASRAALLARDIHVLPEFIGNRSPYADPDTRAVIAGLDLDTDVASMERLFVAGLCGLAYGLAEVIEAFAAHGVHAGIMIMGGGASRSPLVRQIMADTTGLTVALPQTKEPVLLGAAMLGAVAGGACASIGETMAKMSALGRKSEPTAPDMAAFHARKREVYKLLREVDRGSRAAMRDIAKGRYEC</sequence>
<evidence type="ECO:0000259" key="4">
    <source>
        <dbReference type="Pfam" id="PF00370"/>
    </source>
</evidence>
<evidence type="ECO:0000313" key="6">
    <source>
        <dbReference type="EMBL" id="RXT50125.1"/>
    </source>
</evidence>
<dbReference type="InterPro" id="IPR043129">
    <property type="entry name" value="ATPase_NBD"/>
</dbReference>
<evidence type="ECO:0000256" key="2">
    <source>
        <dbReference type="ARBA" id="ARBA00022679"/>
    </source>
</evidence>
<feature type="domain" description="Carbohydrate kinase FGGY N-terminal" evidence="4">
    <location>
        <begin position="5"/>
        <end position="263"/>
    </location>
</feature>